<organism evidence="1 2">
    <name type="scientific">Collybiopsis luxurians FD-317 M1</name>
    <dbReference type="NCBI Taxonomy" id="944289"/>
    <lineage>
        <taxon>Eukaryota</taxon>
        <taxon>Fungi</taxon>
        <taxon>Dikarya</taxon>
        <taxon>Basidiomycota</taxon>
        <taxon>Agaricomycotina</taxon>
        <taxon>Agaricomycetes</taxon>
        <taxon>Agaricomycetidae</taxon>
        <taxon>Agaricales</taxon>
        <taxon>Marasmiineae</taxon>
        <taxon>Omphalotaceae</taxon>
        <taxon>Collybiopsis</taxon>
        <taxon>Collybiopsis luxurians</taxon>
    </lineage>
</organism>
<feature type="non-terminal residue" evidence="1">
    <location>
        <position position="1"/>
    </location>
</feature>
<name>A0A0D0BZB7_9AGAR</name>
<dbReference type="AlphaFoldDB" id="A0A0D0BZB7"/>
<accession>A0A0D0BZB7</accession>
<gene>
    <name evidence="1" type="ORF">GYMLUDRAFT_175831</name>
</gene>
<evidence type="ECO:0000313" key="1">
    <source>
        <dbReference type="EMBL" id="KIK55259.1"/>
    </source>
</evidence>
<dbReference type="EMBL" id="KN834808">
    <property type="protein sequence ID" value="KIK55259.1"/>
    <property type="molecule type" value="Genomic_DNA"/>
</dbReference>
<sequence>VLSDYNQALHPPPGVNSAFWVPPVHNILSPVNPETVRLLFQGWLRLHEMVITQLCSGLPLCLTSKQWRSLLEVAGWRYSEPDMPMTTGKCHSDMRQLLNWHCYSSATPESEDFSLQPVSWNSKPLVLHKEIPLHIDCEVIWEILELSFWNDLVMLDSMLDNSSMNLAE</sequence>
<keyword evidence="2" id="KW-1185">Reference proteome</keyword>
<dbReference type="Proteomes" id="UP000053593">
    <property type="component" value="Unassembled WGS sequence"/>
</dbReference>
<evidence type="ECO:0000313" key="2">
    <source>
        <dbReference type="Proteomes" id="UP000053593"/>
    </source>
</evidence>
<reference evidence="1 2" key="1">
    <citation type="submission" date="2014-04" db="EMBL/GenBank/DDBJ databases">
        <title>Evolutionary Origins and Diversification of the Mycorrhizal Mutualists.</title>
        <authorList>
            <consortium name="DOE Joint Genome Institute"/>
            <consortium name="Mycorrhizal Genomics Consortium"/>
            <person name="Kohler A."/>
            <person name="Kuo A."/>
            <person name="Nagy L.G."/>
            <person name="Floudas D."/>
            <person name="Copeland A."/>
            <person name="Barry K.W."/>
            <person name="Cichocki N."/>
            <person name="Veneault-Fourrey C."/>
            <person name="LaButti K."/>
            <person name="Lindquist E.A."/>
            <person name="Lipzen A."/>
            <person name="Lundell T."/>
            <person name="Morin E."/>
            <person name="Murat C."/>
            <person name="Riley R."/>
            <person name="Ohm R."/>
            <person name="Sun H."/>
            <person name="Tunlid A."/>
            <person name="Henrissat B."/>
            <person name="Grigoriev I.V."/>
            <person name="Hibbett D.S."/>
            <person name="Martin F."/>
        </authorList>
    </citation>
    <scope>NUCLEOTIDE SEQUENCE [LARGE SCALE GENOMIC DNA]</scope>
    <source>
        <strain evidence="1 2">FD-317 M1</strain>
    </source>
</reference>
<dbReference type="HOGENOM" id="CLU_129081_0_0_1"/>
<proteinExistence type="predicted"/>
<dbReference type="OrthoDB" id="2634326at2759"/>
<protein>
    <submittedName>
        <fullName evidence="1">Uncharacterized protein</fullName>
    </submittedName>
</protein>